<feature type="transmembrane region" description="Helical" evidence="10">
    <location>
        <begin position="346"/>
        <end position="367"/>
    </location>
</feature>
<dbReference type="PANTHER" id="PTHR28259:SF1">
    <property type="entry name" value="FLUORIDE EXPORT PROTEIN 1-RELATED"/>
    <property type="match status" value="1"/>
</dbReference>
<feature type="transmembrane region" description="Helical" evidence="10">
    <location>
        <begin position="255"/>
        <end position="275"/>
    </location>
</feature>
<feature type="transmembrane region" description="Helical" evidence="10">
    <location>
        <begin position="480"/>
        <end position="501"/>
    </location>
</feature>
<dbReference type="AlphaFoldDB" id="R0K2X2"/>
<feature type="region of interest" description="Disordered" evidence="9">
    <location>
        <begin position="65"/>
        <end position="140"/>
    </location>
</feature>
<feature type="transmembrane region" description="Helical" evidence="10">
    <location>
        <begin position="456"/>
        <end position="474"/>
    </location>
</feature>
<evidence type="ECO:0000256" key="2">
    <source>
        <dbReference type="ARBA" id="ARBA00004651"/>
    </source>
</evidence>
<evidence type="ECO:0000313" key="11">
    <source>
        <dbReference type="EMBL" id="EOA87478.1"/>
    </source>
</evidence>
<evidence type="ECO:0008006" key="13">
    <source>
        <dbReference type="Google" id="ProtNLM"/>
    </source>
</evidence>
<gene>
    <name evidence="11" type="ORF">SETTUDRAFT_171615</name>
</gene>
<feature type="region of interest" description="Disordered" evidence="9">
    <location>
        <begin position="156"/>
        <end position="244"/>
    </location>
</feature>
<keyword evidence="6 10" id="KW-0472">Membrane</keyword>
<accession>R0K2X2</accession>
<dbReference type="STRING" id="671987.R0K2X2"/>
<feature type="transmembrane region" description="Helical" evidence="10">
    <location>
        <begin position="409"/>
        <end position="435"/>
    </location>
</feature>
<feature type="transmembrane region" description="Helical" evidence="10">
    <location>
        <begin position="583"/>
        <end position="605"/>
    </location>
</feature>
<dbReference type="PANTHER" id="PTHR28259">
    <property type="entry name" value="FLUORIDE EXPORT PROTEIN 1-RELATED"/>
    <property type="match status" value="1"/>
</dbReference>
<feature type="region of interest" description="Disordered" evidence="9">
    <location>
        <begin position="317"/>
        <end position="340"/>
    </location>
</feature>
<evidence type="ECO:0000256" key="7">
    <source>
        <dbReference type="ARBA" id="ARBA00035120"/>
    </source>
</evidence>
<name>R0K2X2_EXST2</name>
<evidence type="ECO:0000256" key="5">
    <source>
        <dbReference type="ARBA" id="ARBA00022989"/>
    </source>
</evidence>
<proteinExistence type="inferred from homology"/>
<evidence type="ECO:0000313" key="12">
    <source>
        <dbReference type="Proteomes" id="UP000016935"/>
    </source>
</evidence>
<evidence type="ECO:0000256" key="4">
    <source>
        <dbReference type="ARBA" id="ARBA00022692"/>
    </source>
</evidence>
<dbReference type="GeneID" id="19401117"/>
<reference evidence="11 12" key="2">
    <citation type="journal article" date="2013" name="PLoS Genet.">
        <title>Comparative genome structure, secondary metabolite, and effector coding capacity across Cochliobolus pathogens.</title>
        <authorList>
            <person name="Condon B.J."/>
            <person name="Leng Y."/>
            <person name="Wu D."/>
            <person name="Bushley K.E."/>
            <person name="Ohm R.A."/>
            <person name="Otillar R."/>
            <person name="Martin J."/>
            <person name="Schackwitz W."/>
            <person name="Grimwood J."/>
            <person name="MohdZainudin N."/>
            <person name="Xue C."/>
            <person name="Wang R."/>
            <person name="Manning V.A."/>
            <person name="Dhillon B."/>
            <person name="Tu Z.J."/>
            <person name="Steffenson B.J."/>
            <person name="Salamov A."/>
            <person name="Sun H."/>
            <person name="Lowry S."/>
            <person name="LaButti K."/>
            <person name="Han J."/>
            <person name="Copeland A."/>
            <person name="Lindquist E."/>
            <person name="Barry K."/>
            <person name="Schmutz J."/>
            <person name="Baker S.E."/>
            <person name="Ciuffetti L.M."/>
            <person name="Grigoriev I.V."/>
            <person name="Zhong S."/>
            <person name="Turgeon B.G."/>
        </authorList>
    </citation>
    <scope>NUCLEOTIDE SEQUENCE [LARGE SCALE GENOMIC DNA]</scope>
    <source>
        <strain evidence="12">28A</strain>
    </source>
</reference>
<dbReference type="GO" id="GO:0005886">
    <property type="term" value="C:plasma membrane"/>
    <property type="evidence" value="ECO:0007669"/>
    <property type="project" value="UniProtKB-SubCell"/>
</dbReference>
<dbReference type="HOGENOM" id="CLU_030507_0_0_1"/>
<feature type="compositionally biased region" description="Polar residues" evidence="9">
    <location>
        <begin position="97"/>
        <end position="109"/>
    </location>
</feature>
<keyword evidence="3" id="KW-1003">Cell membrane</keyword>
<reference evidence="11 12" key="1">
    <citation type="journal article" date="2012" name="PLoS Pathog.">
        <title>Diverse lifestyles and strategies of plant pathogenesis encoded in the genomes of eighteen Dothideomycetes fungi.</title>
        <authorList>
            <person name="Ohm R.A."/>
            <person name="Feau N."/>
            <person name="Henrissat B."/>
            <person name="Schoch C.L."/>
            <person name="Horwitz B.A."/>
            <person name="Barry K.W."/>
            <person name="Condon B.J."/>
            <person name="Copeland A.C."/>
            <person name="Dhillon B."/>
            <person name="Glaser F."/>
            <person name="Hesse C.N."/>
            <person name="Kosti I."/>
            <person name="LaButti K."/>
            <person name="Lindquist E.A."/>
            <person name="Lucas S."/>
            <person name="Salamov A.A."/>
            <person name="Bradshaw R.E."/>
            <person name="Ciuffetti L."/>
            <person name="Hamelin R.C."/>
            <person name="Kema G.H.J."/>
            <person name="Lawrence C."/>
            <person name="Scott J.A."/>
            <person name="Spatafora J.W."/>
            <person name="Turgeon B.G."/>
            <person name="de Wit P.J.G.M."/>
            <person name="Zhong S."/>
            <person name="Goodwin S.B."/>
            <person name="Grigoriev I.V."/>
        </authorList>
    </citation>
    <scope>NUCLEOTIDE SEQUENCE [LARGE SCALE GENOMIC DNA]</scope>
    <source>
        <strain evidence="12">28A</strain>
    </source>
</reference>
<feature type="compositionally biased region" description="Basic and acidic residues" evidence="9">
    <location>
        <begin position="129"/>
        <end position="140"/>
    </location>
</feature>
<evidence type="ECO:0000256" key="8">
    <source>
        <dbReference type="ARBA" id="ARBA00035585"/>
    </source>
</evidence>
<dbReference type="RefSeq" id="XP_008025869.1">
    <property type="nucleotide sequence ID" value="XM_008027678.1"/>
</dbReference>
<dbReference type="Pfam" id="PF02537">
    <property type="entry name" value="CRCB"/>
    <property type="match status" value="2"/>
</dbReference>
<feature type="compositionally biased region" description="Basic and acidic residues" evidence="9">
    <location>
        <begin position="227"/>
        <end position="237"/>
    </location>
</feature>
<keyword evidence="12" id="KW-1185">Reference proteome</keyword>
<keyword evidence="5 10" id="KW-1133">Transmembrane helix</keyword>
<dbReference type="eggNOG" id="ENOG502QT5F">
    <property type="taxonomic scope" value="Eukaryota"/>
</dbReference>
<feature type="compositionally biased region" description="Low complexity" evidence="9">
    <location>
        <begin position="86"/>
        <end position="96"/>
    </location>
</feature>
<comment type="similarity">
    <text evidence="7">Belongs to the fluoride channel Fluc/FEX (TC 1.A.43) family.</text>
</comment>
<comment type="catalytic activity">
    <reaction evidence="8">
        <text>fluoride(in) = fluoride(out)</text>
        <dbReference type="Rhea" id="RHEA:76159"/>
        <dbReference type="ChEBI" id="CHEBI:17051"/>
    </reaction>
    <physiologicalReaction direction="left-to-right" evidence="8">
        <dbReference type="Rhea" id="RHEA:76160"/>
    </physiologicalReaction>
</comment>
<dbReference type="EMBL" id="KB908592">
    <property type="protein sequence ID" value="EOA87478.1"/>
    <property type="molecule type" value="Genomic_DNA"/>
</dbReference>
<sequence>MAARDILCSLLQKARQSHYNNQRSSLRSSLLVDESAGPRLSARTLSDVERLDNFDLDLDGFDPDGFDLHDPAPDLADFESAPPSPVSTSSPAPNVPYTRQQARTGSSSARWKDRNSASKRASRSTSDSRGTDSRAAKAQDADDFLVPESWLHLYNETAQSPTLPPALRRPRTREHGRKVTDPDHATPSLPQAQQSKRSSFLPGRTTTPASPGASQLSFTALPSMAPDKADNHAERYARSKHTPGARRASRLATELYTVSYLIFFSIWGTLVRLGLQALTFYPGAPVTFSELWANVAGTLVMGFLSEDRRLFAAEWGHHGEPLPEPSDEPAPRQADRARHGKVKKTIPMYIGLATGFCGSFTSFSSFIRDVFLSLSNDLKAPISHAYSPAPNTPLPLPGNLVTRNGGYSFLALCATIITTIATCYCALHVGAHLALALDGITPTLPFRLMRRVVDPIFVVLGWGVWIGAVIMVAVPPKDAWRSQALFACVFAPMGCLLRYYISLHLNPINPSFPVGTFTVNTFGTAVIGMAYDLQHVTLSTTGRVGGGVVGCQVLQGIMDGFCGCLTTVSTWIVEIDTLKRKAAYIYSTLSVVAGFSLLLIIMGSVKWTLGWEAILCKT</sequence>
<protein>
    <recommendedName>
        <fullName evidence="13">Chromosome condensation protein</fullName>
    </recommendedName>
</protein>
<keyword evidence="4 10" id="KW-0812">Transmembrane</keyword>
<evidence type="ECO:0000256" key="9">
    <source>
        <dbReference type="SAM" id="MobiDB-lite"/>
    </source>
</evidence>
<dbReference type="Proteomes" id="UP000016935">
    <property type="component" value="Unassembled WGS sequence"/>
</dbReference>
<dbReference type="InterPro" id="IPR003691">
    <property type="entry name" value="FluC"/>
</dbReference>
<dbReference type="OrthoDB" id="409792at2759"/>
<dbReference type="GO" id="GO:1903425">
    <property type="term" value="F:fluoride transmembrane transporter activity"/>
    <property type="evidence" value="ECO:0007669"/>
    <property type="project" value="TreeGrafter"/>
</dbReference>
<evidence type="ECO:0000256" key="1">
    <source>
        <dbReference type="ARBA" id="ARBA00002598"/>
    </source>
</evidence>
<comment type="subcellular location">
    <subcellularLocation>
        <location evidence="2">Cell membrane</location>
        <topology evidence="2">Multi-pass membrane protein</topology>
    </subcellularLocation>
</comment>
<feature type="compositionally biased region" description="Polar residues" evidence="9">
    <location>
        <begin position="188"/>
        <end position="220"/>
    </location>
</feature>
<evidence type="ECO:0000256" key="6">
    <source>
        <dbReference type="ARBA" id="ARBA00023136"/>
    </source>
</evidence>
<evidence type="ECO:0000256" key="10">
    <source>
        <dbReference type="SAM" id="Phobius"/>
    </source>
</evidence>
<evidence type="ECO:0000256" key="3">
    <source>
        <dbReference type="ARBA" id="ARBA00022475"/>
    </source>
</evidence>
<comment type="function">
    <text evidence="1">Fluoride channel required for the rapid expulsion of cytoplasmic fluoride.</text>
</comment>
<organism evidence="11 12">
    <name type="scientific">Exserohilum turcicum (strain 28A)</name>
    <name type="common">Northern leaf blight fungus</name>
    <name type="synonym">Setosphaeria turcica</name>
    <dbReference type="NCBI Taxonomy" id="671987"/>
    <lineage>
        <taxon>Eukaryota</taxon>
        <taxon>Fungi</taxon>
        <taxon>Dikarya</taxon>
        <taxon>Ascomycota</taxon>
        <taxon>Pezizomycotina</taxon>
        <taxon>Dothideomycetes</taxon>
        <taxon>Pleosporomycetidae</taxon>
        <taxon>Pleosporales</taxon>
        <taxon>Pleosporineae</taxon>
        <taxon>Pleosporaceae</taxon>
        <taxon>Exserohilum</taxon>
    </lineage>
</organism>